<dbReference type="AlphaFoldDB" id="A0A8S9LHC3"/>
<sequence>MEGSPYRKFSIFWKGARFRGPNSGFLLAGTWSIPLSRIRGSGSCLEAGGNDTGAPPRQDPIPLVLLAWVPLKPELILNPGTRVHSRRRVGNEACESMDSSESSLDLTAEIEELRNAAVGEAPLPPGGEKLSSVGPLSIIRVEEVVNWRKKCMPSSTRSSKDKHLLFSEDPAHLERTIRKDQRSTSIDVAAFTSTDSRTQPSTDTRPSSSTDLHRSTSIDTTPRTSIGHQSRNMVAIVILRQNENRNLYDQDGHLRNATGVEETFIRKNKQDYKELSKNPNFSRLVLVSQPWRGSPYRKFSISWKGARFQGPNSGFLLAGTWSVPLSGTRGSGSCLEAGGNNTRIFFPNSLPLISRFRHRSRGIICALKSTGVAHSQQAPLRQDPVPLVLLAWVPLKLELILNPGWSSEIRTTRGLQRVGEMILVMGFSRSHFPYRASRLVFPRSLTFLTRVGTRVHSRRRVGKEACESMDSSESSLDVTAEIKELRNAAVGEAPPPPGGDRFSPVGPLSIIGVEEVANWRKKFRLPDDVIIRIPGPFDRVSDFELVKISPGQLNHPSWRILIAMQSLGDLEGFTVGVAEVPYCYFVSPLNGGEFRYHLHPRGKALPVRELSKAERKRCPVFEGCWTLKFTFMPFLGFSPTWCAADISRSDYSSGRDTIEQLLELPLERREVSFLVSDEALDRCSIRGVMSKTGPGLMPNRVNITQFTIPFTKGMKIYTGGPNVQHQAIRSSLPKATCKKDNGVG</sequence>
<name>A0A8S9LHC3_BRACR</name>
<reference evidence="2" key="1">
    <citation type="submission" date="2019-12" db="EMBL/GenBank/DDBJ databases">
        <title>Genome sequencing and annotation of Brassica cretica.</title>
        <authorList>
            <person name="Studholme D.J."/>
            <person name="Sarris P.F."/>
        </authorList>
    </citation>
    <scope>NUCLEOTIDE SEQUENCE</scope>
    <source>
        <strain evidence="2">PFS-102/07</strain>
        <tissue evidence="2">Leaf</tissue>
    </source>
</reference>
<feature type="compositionally biased region" description="Low complexity" evidence="1">
    <location>
        <begin position="196"/>
        <end position="210"/>
    </location>
</feature>
<proteinExistence type="predicted"/>
<feature type="compositionally biased region" description="Polar residues" evidence="1">
    <location>
        <begin position="183"/>
        <end position="195"/>
    </location>
</feature>
<feature type="compositionally biased region" description="Polar residues" evidence="1">
    <location>
        <begin position="217"/>
        <end position="226"/>
    </location>
</feature>
<comment type="caution">
    <text evidence="2">The sequence shown here is derived from an EMBL/GenBank/DDBJ whole genome shotgun (WGS) entry which is preliminary data.</text>
</comment>
<evidence type="ECO:0000313" key="2">
    <source>
        <dbReference type="EMBL" id="KAF2604798.1"/>
    </source>
</evidence>
<dbReference type="EMBL" id="QGKY02000094">
    <property type="protein sequence ID" value="KAF2604798.1"/>
    <property type="molecule type" value="Genomic_DNA"/>
</dbReference>
<organism evidence="2">
    <name type="scientific">Brassica cretica</name>
    <name type="common">Mustard</name>
    <dbReference type="NCBI Taxonomy" id="69181"/>
    <lineage>
        <taxon>Eukaryota</taxon>
        <taxon>Viridiplantae</taxon>
        <taxon>Streptophyta</taxon>
        <taxon>Embryophyta</taxon>
        <taxon>Tracheophyta</taxon>
        <taxon>Spermatophyta</taxon>
        <taxon>Magnoliopsida</taxon>
        <taxon>eudicotyledons</taxon>
        <taxon>Gunneridae</taxon>
        <taxon>Pentapetalae</taxon>
        <taxon>rosids</taxon>
        <taxon>malvids</taxon>
        <taxon>Brassicales</taxon>
        <taxon>Brassicaceae</taxon>
        <taxon>Brassiceae</taxon>
        <taxon>Brassica</taxon>
    </lineage>
</organism>
<gene>
    <name evidence="2" type="ORF">F2Q70_00025800</name>
</gene>
<accession>A0A8S9LHC3</accession>
<evidence type="ECO:0000256" key="1">
    <source>
        <dbReference type="SAM" id="MobiDB-lite"/>
    </source>
</evidence>
<protein>
    <submittedName>
        <fullName evidence="2">Uncharacterized protein</fullName>
    </submittedName>
</protein>
<feature type="region of interest" description="Disordered" evidence="1">
    <location>
        <begin position="175"/>
        <end position="226"/>
    </location>
</feature>